<name>A0A1M6V072_9BACT</name>
<dbReference type="EMBL" id="FUWU01000037">
    <property type="protein sequence ID" value="SJZ94732.1"/>
    <property type="molecule type" value="Genomic_DNA"/>
</dbReference>
<dbReference type="GO" id="GO:0046417">
    <property type="term" value="P:chorismate metabolic process"/>
    <property type="evidence" value="ECO:0007669"/>
    <property type="project" value="InterPro"/>
</dbReference>
<dbReference type="InterPro" id="IPR002701">
    <property type="entry name" value="CM_II_prokaryot"/>
</dbReference>
<dbReference type="EMBL" id="FRAW01000016">
    <property type="protein sequence ID" value="SHK74706.1"/>
    <property type="molecule type" value="Genomic_DNA"/>
</dbReference>
<dbReference type="PANTHER" id="PTHR38041:SF1">
    <property type="entry name" value="CHORISMATE MUTASE"/>
    <property type="match status" value="1"/>
</dbReference>
<evidence type="ECO:0000313" key="6">
    <source>
        <dbReference type="EMBL" id="SJZ94732.1"/>
    </source>
</evidence>
<gene>
    <name evidence="6" type="ORF">SAMN02745108_02045</name>
    <name evidence="5" type="ORF">SAMN05720469_11619</name>
</gene>
<dbReference type="Proteomes" id="UP000190449">
    <property type="component" value="Unassembled WGS sequence"/>
</dbReference>
<dbReference type="PANTHER" id="PTHR38041">
    <property type="entry name" value="CHORISMATE MUTASE"/>
    <property type="match status" value="1"/>
</dbReference>
<proteinExistence type="predicted"/>
<feature type="domain" description="Chorismate mutase" evidence="4">
    <location>
        <begin position="22"/>
        <end position="112"/>
    </location>
</feature>
<dbReference type="InterPro" id="IPR051331">
    <property type="entry name" value="Chorismate_mutase-related"/>
</dbReference>
<dbReference type="GO" id="GO:0004106">
    <property type="term" value="F:chorismate mutase activity"/>
    <property type="evidence" value="ECO:0007669"/>
    <property type="project" value="UniProtKB-EC"/>
</dbReference>
<protein>
    <recommendedName>
        <fullName evidence="1">chorismate mutase</fullName>
        <ecNumber evidence="1">5.4.99.5</ecNumber>
    </recommendedName>
</protein>
<reference evidence="6 8" key="3">
    <citation type="submission" date="2017-02" db="EMBL/GenBank/DDBJ databases">
        <authorList>
            <person name="Peterson S.W."/>
        </authorList>
    </citation>
    <scope>NUCLEOTIDE SEQUENCE [LARGE SCALE GENOMIC DNA]</scope>
    <source>
        <strain evidence="6 8">ATCC 43854</strain>
    </source>
</reference>
<evidence type="ECO:0000313" key="7">
    <source>
        <dbReference type="Proteomes" id="UP000184275"/>
    </source>
</evidence>
<evidence type="ECO:0000313" key="8">
    <source>
        <dbReference type="Proteomes" id="UP000190449"/>
    </source>
</evidence>
<keyword evidence="7" id="KW-1185">Reference proteome</keyword>
<feature type="coiled-coil region" evidence="3">
    <location>
        <begin position="28"/>
        <end position="55"/>
    </location>
</feature>
<keyword evidence="2" id="KW-0413">Isomerase</keyword>
<dbReference type="PROSITE" id="PS51168">
    <property type="entry name" value="CHORISMATE_MUT_2"/>
    <property type="match status" value="1"/>
</dbReference>
<dbReference type="InterPro" id="IPR036979">
    <property type="entry name" value="CM_dom_sf"/>
</dbReference>
<accession>A0A1M6V072</accession>
<accession>A0A1T4PT59</accession>
<organism evidence="5 7">
    <name type="scientific">Fibrobacter intestinalis</name>
    <dbReference type="NCBI Taxonomy" id="28122"/>
    <lineage>
        <taxon>Bacteria</taxon>
        <taxon>Pseudomonadati</taxon>
        <taxon>Fibrobacterota</taxon>
        <taxon>Fibrobacteria</taxon>
        <taxon>Fibrobacterales</taxon>
        <taxon>Fibrobacteraceae</taxon>
        <taxon>Fibrobacter</taxon>
    </lineage>
</organism>
<dbReference type="EC" id="5.4.99.5" evidence="1"/>
<dbReference type="SUPFAM" id="SSF48600">
    <property type="entry name" value="Chorismate mutase II"/>
    <property type="match status" value="1"/>
</dbReference>
<evidence type="ECO:0000256" key="2">
    <source>
        <dbReference type="ARBA" id="ARBA00023235"/>
    </source>
</evidence>
<reference evidence="7" key="1">
    <citation type="submission" date="2016-11" db="EMBL/GenBank/DDBJ databases">
        <authorList>
            <person name="Varghese N."/>
            <person name="Submissions S."/>
        </authorList>
    </citation>
    <scope>NUCLEOTIDE SEQUENCE [LARGE SCALE GENOMIC DNA]</scope>
    <source>
        <strain evidence="7">UWOS</strain>
    </source>
</reference>
<dbReference type="Pfam" id="PF01817">
    <property type="entry name" value="CM_2"/>
    <property type="match status" value="1"/>
</dbReference>
<dbReference type="InterPro" id="IPR036263">
    <property type="entry name" value="Chorismate_II_sf"/>
</dbReference>
<dbReference type="AlphaFoldDB" id="A0A1M6V072"/>
<evidence type="ECO:0000259" key="4">
    <source>
        <dbReference type="PROSITE" id="PS51168"/>
    </source>
</evidence>
<dbReference type="SMART" id="SM00830">
    <property type="entry name" value="CM_2"/>
    <property type="match status" value="1"/>
</dbReference>
<sequence>MGTADINVRLDAERFLLDFIFYFFPMDIENWRKKIDELENTLIGLLNRRAEYAVEIGKIKKCQGLPVLDASREQEILSRVAQKAEVQKGPLSPESMRRIFQVIMAETRQVEK</sequence>
<keyword evidence="3" id="KW-0175">Coiled coil</keyword>
<evidence type="ECO:0000256" key="3">
    <source>
        <dbReference type="SAM" id="Coils"/>
    </source>
</evidence>
<dbReference type="STRING" id="28122.SAMN02745108_02045"/>
<dbReference type="Gene3D" id="1.20.59.10">
    <property type="entry name" value="Chorismate mutase"/>
    <property type="match status" value="1"/>
</dbReference>
<reference evidence="5" key="2">
    <citation type="submission" date="2016-11" db="EMBL/GenBank/DDBJ databases">
        <authorList>
            <person name="Jaros S."/>
            <person name="Januszkiewicz K."/>
            <person name="Wedrychowicz H."/>
        </authorList>
    </citation>
    <scope>NUCLEOTIDE SEQUENCE [LARGE SCALE GENOMIC DNA]</scope>
    <source>
        <strain evidence="5">UWOS</strain>
    </source>
</reference>
<evidence type="ECO:0000313" key="5">
    <source>
        <dbReference type="EMBL" id="SHK74706.1"/>
    </source>
</evidence>
<dbReference type="GO" id="GO:0009697">
    <property type="term" value="P:salicylic acid biosynthetic process"/>
    <property type="evidence" value="ECO:0007669"/>
    <property type="project" value="TreeGrafter"/>
</dbReference>
<dbReference type="Proteomes" id="UP000184275">
    <property type="component" value="Unassembled WGS sequence"/>
</dbReference>
<evidence type="ECO:0000256" key="1">
    <source>
        <dbReference type="ARBA" id="ARBA00012404"/>
    </source>
</evidence>